<feature type="chain" id="PRO_5012384953" evidence="10">
    <location>
        <begin position="24"/>
        <end position="455"/>
    </location>
</feature>
<organism evidence="12">
    <name type="scientific">Trypanosoma brucei</name>
    <dbReference type="NCBI Taxonomy" id="5691"/>
    <lineage>
        <taxon>Eukaryota</taxon>
        <taxon>Discoba</taxon>
        <taxon>Euglenozoa</taxon>
        <taxon>Kinetoplastea</taxon>
        <taxon>Metakinetoplastina</taxon>
        <taxon>Trypanosomatida</taxon>
        <taxon>Trypanosomatidae</taxon>
        <taxon>Trypanosoma</taxon>
    </lineage>
</organism>
<protein>
    <submittedName>
        <fullName evidence="12">Variant surface glycoprotein 1125.1212</fullName>
    </submittedName>
</protein>
<dbReference type="VEuPathDB" id="TriTrypDB:Tb427_000843600"/>
<comment type="function">
    <text evidence="1">VSG forms a coat on the surface of the parasite. The trypanosome evades the immune response of the host by expressing a series of antigenically distinct VSGs from an estimated 1000 VSG genes.</text>
</comment>
<keyword evidence="4" id="KW-0336">GPI-anchor</keyword>
<evidence type="ECO:0000256" key="1">
    <source>
        <dbReference type="ARBA" id="ARBA00002523"/>
    </source>
</evidence>
<dbReference type="GO" id="GO:0098552">
    <property type="term" value="C:side of membrane"/>
    <property type="evidence" value="ECO:0007669"/>
    <property type="project" value="UniProtKB-KW"/>
</dbReference>
<keyword evidence="5 10" id="KW-0732">Signal</keyword>
<keyword evidence="3" id="KW-1003">Cell membrane</keyword>
<evidence type="ECO:0000256" key="3">
    <source>
        <dbReference type="ARBA" id="ARBA00022475"/>
    </source>
</evidence>
<feature type="domain" description="Trypanosome variant surface glycoprotein B-type N-terminal" evidence="11">
    <location>
        <begin position="14"/>
        <end position="370"/>
    </location>
</feature>
<proteinExistence type="predicted"/>
<evidence type="ECO:0000256" key="5">
    <source>
        <dbReference type="ARBA" id="ARBA00022729"/>
    </source>
</evidence>
<evidence type="ECO:0000256" key="10">
    <source>
        <dbReference type="SAM" id="SignalP"/>
    </source>
</evidence>
<dbReference type="GO" id="GO:0005886">
    <property type="term" value="C:plasma membrane"/>
    <property type="evidence" value="ECO:0007669"/>
    <property type="project" value="UniProtKB-SubCell"/>
</dbReference>
<dbReference type="VEuPathDB" id="TriTrypDB:Tb1125.11.19400"/>
<evidence type="ECO:0000256" key="8">
    <source>
        <dbReference type="ARBA" id="ARBA00023288"/>
    </source>
</evidence>
<keyword evidence="7" id="KW-0325">Glycoprotein</keyword>
<evidence type="ECO:0000256" key="6">
    <source>
        <dbReference type="ARBA" id="ARBA00023136"/>
    </source>
</evidence>
<evidence type="ECO:0000256" key="9">
    <source>
        <dbReference type="SAM" id="MobiDB-lite"/>
    </source>
</evidence>
<keyword evidence="6" id="KW-0472">Membrane</keyword>
<dbReference type="Pfam" id="PF13206">
    <property type="entry name" value="VSG_B"/>
    <property type="match status" value="1"/>
</dbReference>
<evidence type="ECO:0000259" key="11">
    <source>
        <dbReference type="Pfam" id="PF13206"/>
    </source>
</evidence>
<keyword evidence="8" id="KW-0449">Lipoprotein</keyword>
<feature type="region of interest" description="Disordered" evidence="9">
    <location>
        <begin position="396"/>
        <end position="422"/>
    </location>
</feature>
<dbReference type="EMBL" id="KX699497">
    <property type="protein sequence ID" value="APD73453.1"/>
    <property type="molecule type" value="Genomic_DNA"/>
</dbReference>
<dbReference type="AlphaFoldDB" id="A0A1J0R6H0"/>
<comment type="subcellular location">
    <subcellularLocation>
        <location evidence="2">Cell membrane</location>
        <topology evidence="2">Lipid-anchor</topology>
        <topology evidence="2">GPI-anchor</topology>
    </subcellularLocation>
</comment>
<evidence type="ECO:0000313" key="12">
    <source>
        <dbReference type="EMBL" id="APD73453.1"/>
    </source>
</evidence>
<reference evidence="12" key="1">
    <citation type="submission" date="2016-08" db="EMBL/GenBank/DDBJ databases">
        <title>VSG repertoire of Trypanosoma brucei EATRO 1125.</title>
        <authorList>
            <person name="Cross G.A."/>
        </authorList>
    </citation>
    <scope>NUCLEOTIDE SEQUENCE</scope>
    <source>
        <strain evidence="12">EATRO 1125</strain>
    </source>
</reference>
<name>A0A1J0R6H0_9TRYP</name>
<accession>A0A1J0R6H0</accession>
<evidence type="ECO:0000256" key="2">
    <source>
        <dbReference type="ARBA" id="ARBA00004609"/>
    </source>
</evidence>
<dbReference type="VEuPathDB" id="TriTrypDB:Tb927.9.17600"/>
<evidence type="ECO:0000256" key="4">
    <source>
        <dbReference type="ARBA" id="ARBA00022622"/>
    </source>
</evidence>
<sequence length="455" mass="48055">MNLAQSSAVLATVCLALAQLAEANVSAGANAAEFGELCTLVNLAEQQPDGIPAAAVATPAYRDLQRLNMSISDESWQKLFSKNGDGKNWLDDVPQTAPPGNNWAEYWNDWRTAMEETTEPKNMETINNAGYRGLDDKSKALLRSLLHPLAERAHRLNKRRQQLAKKIEPVTGDKIKTKLNEIVYGDASVGPKTATTAKALDGGTALAYSALCSTTKAAPKANTVAAALACICANDATAAESQVCGGTVKMSNTWTVANDIANSQLTDVLAFCPKHKLTADVADTLIAAIRNLNKAVRRQTAAAYLGTTEDGNCDGKNTGGICIKITDWGTDSTAALTVFKWARLATELAKDVTAAQEAAATIDTIDNAISETLAEALSLPKSGVVASILPTAAFTTHTNSPTDKQASDDCSKHHGKNATCPRGKCNYDEKEKKCNPIKQVEGSETTAAGAGEQTA</sequence>
<feature type="signal peptide" evidence="10">
    <location>
        <begin position="1"/>
        <end position="23"/>
    </location>
</feature>
<evidence type="ECO:0000256" key="7">
    <source>
        <dbReference type="ARBA" id="ARBA00023180"/>
    </source>
</evidence>
<dbReference type="InterPro" id="IPR025932">
    <property type="entry name" value="Trypano_VSG_B_N_dom"/>
</dbReference>